<proteinExistence type="predicted"/>
<reference evidence="2" key="1">
    <citation type="submission" date="2025-08" db="UniProtKB">
        <authorList>
            <consortium name="Ensembl"/>
        </authorList>
    </citation>
    <scope>IDENTIFICATION</scope>
</reference>
<evidence type="ECO:0000313" key="3">
    <source>
        <dbReference type="Proteomes" id="UP000694390"/>
    </source>
</evidence>
<reference evidence="2" key="2">
    <citation type="submission" date="2025-09" db="UniProtKB">
        <authorList>
            <consortium name="Ensembl"/>
        </authorList>
    </citation>
    <scope>IDENTIFICATION</scope>
</reference>
<name>A0A8C4W1L2_9SAUR</name>
<evidence type="ECO:0000256" key="1">
    <source>
        <dbReference type="SAM" id="MobiDB-lite"/>
    </source>
</evidence>
<dbReference type="OrthoDB" id="8851896at2759"/>
<dbReference type="Proteomes" id="UP000694390">
    <property type="component" value="Unassembled WGS sequence"/>
</dbReference>
<keyword evidence="3" id="KW-1185">Reference proteome</keyword>
<protein>
    <submittedName>
        <fullName evidence="2">Uncharacterized protein</fullName>
    </submittedName>
</protein>
<organism evidence="2 3">
    <name type="scientific">Gopherus evgoodei</name>
    <name type="common">Goodes thornscrub tortoise</name>
    <dbReference type="NCBI Taxonomy" id="1825980"/>
    <lineage>
        <taxon>Eukaryota</taxon>
        <taxon>Metazoa</taxon>
        <taxon>Chordata</taxon>
        <taxon>Craniata</taxon>
        <taxon>Vertebrata</taxon>
        <taxon>Euteleostomi</taxon>
        <taxon>Archelosauria</taxon>
        <taxon>Testudinata</taxon>
        <taxon>Testudines</taxon>
        <taxon>Cryptodira</taxon>
        <taxon>Durocryptodira</taxon>
        <taxon>Testudinoidea</taxon>
        <taxon>Testudinidae</taxon>
        <taxon>Gopherus</taxon>
    </lineage>
</organism>
<dbReference type="AlphaFoldDB" id="A0A8C4W1L2"/>
<evidence type="ECO:0000313" key="2">
    <source>
        <dbReference type="Ensembl" id="ENSGEVP00005007361.1"/>
    </source>
</evidence>
<accession>A0A8C4W1L2</accession>
<feature type="region of interest" description="Disordered" evidence="1">
    <location>
        <begin position="45"/>
        <end position="78"/>
    </location>
</feature>
<dbReference type="GeneTree" id="ENSGT00980000202875"/>
<feature type="compositionally biased region" description="Low complexity" evidence="1">
    <location>
        <begin position="55"/>
        <end position="78"/>
    </location>
</feature>
<dbReference type="Ensembl" id="ENSGEVT00005007714.1">
    <property type="protein sequence ID" value="ENSGEVP00005007361.1"/>
    <property type="gene ID" value="ENSGEVG00005005279.1"/>
</dbReference>
<sequence>MENTSSCCISSSPRVCRNAHSYMESYCPEPELSHEDAGCNLQHISDQEKIGSTGMGSSLQPGQLGQSPLPQPMGQPLGKYNLRKLAESQGVQNSLLSCSRGETWKPPTLPTHIPWKLLSPFPASQCSNTSLPQV</sequence>